<dbReference type="PANTHER" id="PTHR21497:SF39">
    <property type="entry name" value="E3 UBIQUITIN-PROTEIN LIGASE UBR3"/>
    <property type="match status" value="1"/>
</dbReference>
<dbReference type="GO" id="GO:0000151">
    <property type="term" value="C:ubiquitin ligase complex"/>
    <property type="evidence" value="ECO:0007669"/>
    <property type="project" value="TreeGrafter"/>
</dbReference>
<name>A0A9D4RP75_DREPO</name>
<evidence type="ECO:0000256" key="1">
    <source>
        <dbReference type="RuleBase" id="RU366018"/>
    </source>
</evidence>
<reference evidence="3" key="1">
    <citation type="journal article" date="2019" name="bioRxiv">
        <title>The Genome of the Zebra Mussel, Dreissena polymorpha: A Resource for Invasive Species Research.</title>
        <authorList>
            <person name="McCartney M.A."/>
            <person name="Auch B."/>
            <person name="Kono T."/>
            <person name="Mallez S."/>
            <person name="Zhang Y."/>
            <person name="Obille A."/>
            <person name="Becker A."/>
            <person name="Abrahante J.E."/>
            <person name="Garbe J."/>
            <person name="Badalamenti J.P."/>
            <person name="Herman A."/>
            <person name="Mangelson H."/>
            <person name="Liachko I."/>
            <person name="Sullivan S."/>
            <person name="Sone E.D."/>
            <person name="Koren S."/>
            <person name="Silverstein K.A.T."/>
            <person name="Beckman K.B."/>
            <person name="Gohl D.M."/>
        </authorList>
    </citation>
    <scope>NUCLEOTIDE SEQUENCE</scope>
    <source>
        <strain evidence="3">Duluth1</strain>
        <tissue evidence="3">Whole animal</tissue>
    </source>
</reference>
<accession>A0A9D4RP75</accession>
<dbReference type="GO" id="GO:0016567">
    <property type="term" value="P:protein ubiquitination"/>
    <property type="evidence" value="ECO:0007669"/>
    <property type="project" value="UniProtKB-UniRule"/>
</dbReference>
<protein>
    <recommendedName>
        <fullName evidence="1">E3 ubiquitin-protein ligase</fullName>
        <ecNumber evidence="1">2.3.2.27</ecNumber>
    </recommendedName>
</protein>
<comment type="function">
    <text evidence="1">Ubiquitin ligase protein which is a component of the N-end rule pathway. Recognizes and binds to proteins bearing specific N-terminal residues that are destabilizing according to the N-end rule, leading to their ubiquitination and subsequent degradation.</text>
</comment>
<feature type="domain" description="E3 ubiquitin-protein ligase UBR-like C-terminal" evidence="2">
    <location>
        <begin position="20"/>
        <end position="221"/>
    </location>
</feature>
<dbReference type="GO" id="GO:0005737">
    <property type="term" value="C:cytoplasm"/>
    <property type="evidence" value="ECO:0007669"/>
    <property type="project" value="TreeGrafter"/>
</dbReference>
<dbReference type="InterPro" id="IPR044046">
    <property type="entry name" value="E3_ligase_UBR-like_C"/>
</dbReference>
<comment type="catalytic activity">
    <reaction evidence="1">
        <text>S-ubiquitinyl-[E2 ubiquitin-conjugating enzyme]-L-cysteine + [acceptor protein]-L-lysine = [E2 ubiquitin-conjugating enzyme]-L-cysteine + N(6)-ubiquitinyl-[acceptor protein]-L-lysine.</text>
        <dbReference type="EC" id="2.3.2.27"/>
    </reaction>
</comment>
<keyword evidence="1" id="KW-0833">Ubl conjugation pathway</keyword>
<comment type="similarity">
    <text evidence="1">Belongs to the E3 ubiquitin-protein ligase UBR1-like family.</text>
</comment>
<keyword evidence="1" id="KW-0862">Zinc</keyword>
<evidence type="ECO:0000259" key="2">
    <source>
        <dbReference type="Pfam" id="PF18995"/>
    </source>
</evidence>
<evidence type="ECO:0000313" key="3">
    <source>
        <dbReference type="EMBL" id="KAH3873570.1"/>
    </source>
</evidence>
<dbReference type="GO" id="GO:0061630">
    <property type="term" value="F:ubiquitin protein ligase activity"/>
    <property type="evidence" value="ECO:0007669"/>
    <property type="project" value="UniProtKB-UniRule"/>
</dbReference>
<evidence type="ECO:0000313" key="4">
    <source>
        <dbReference type="Proteomes" id="UP000828390"/>
    </source>
</evidence>
<dbReference type="InterPro" id="IPR039164">
    <property type="entry name" value="UBR1-like"/>
</dbReference>
<dbReference type="GO" id="GO:0071596">
    <property type="term" value="P:ubiquitin-dependent protein catabolic process via the N-end rule pathway"/>
    <property type="evidence" value="ECO:0007669"/>
    <property type="project" value="UniProtKB-UniRule"/>
</dbReference>
<keyword evidence="1" id="KW-0808">Transferase</keyword>
<organism evidence="3 4">
    <name type="scientific">Dreissena polymorpha</name>
    <name type="common">Zebra mussel</name>
    <name type="synonym">Mytilus polymorpha</name>
    <dbReference type="NCBI Taxonomy" id="45954"/>
    <lineage>
        <taxon>Eukaryota</taxon>
        <taxon>Metazoa</taxon>
        <taxon>Spiralia</taxon>
        <taxon>Lophotrochozoa</taxon>
        <taxon>Mollusca</taxon>
        <taxon>Bivalvia</taxon>
        <taxon>Autobranchia</taxon>
        <taxon>Heteroconchia</taxon>
        <taxon>Euheterodonta</taxon>
        <taxon>Imparidentia</taxon>
        <taxon>Neoheterodontei</taxon>
        <taxon>Myida</taxon>
        <taxon>Dreissenoidea</taxon>
        <taxon>Dreissenidae</taxon>
        <taxon>Dreissena</taxon>
    </lineage>
</organism>
<dbReference type="EC" id="2.3.2.27" evidence="1"/>
<dbReference type="GO" id="GO:0008270">
    <property type="term" value="F:zinc ion binding"/>
    <property type="evidence" value="ECO:0007669"/>
    <property type="project" value="UniProtKB-UniRule"/>
</dbReference>
<gene>
    <name evidence="3" type="ORF">DPMN_036808</name>
</gene>
<reference evidence="3" key="2">
    <citation type="submission" date="2020-11" db="EMBL/GenBank/DDBJ databases">
        <authorList>
            <person name="McCartney M.A."/>
            <person name="Auch B."/>
            <person name="Kono T."/>
            <person name="Mallez S."/>
            <person name="Becker A."/>
            <person name="Gohl D.M."/>
            <person name="Silverstein K.A.T."/>
            <person name="Koren S."/>
            <person name="Bechman K.B."/>
            <person name="Herman A."/>
            <person name="Abrahante J.E."/>
            <person name="Garbe J."/>
        </authorList>
    </citation>
    <scope>NUCLEOTIDE SEQUENCE</scope>
    <source>
        <strain evidence="3">Duluth1</strain>
        <tissue evidence="3">Whole animal</tissue>
    </source>
</reference>
<dbReference type="PANTHER" id="PTHR21497">
    <property type="entry name" value="UBIQUITIN LIGASE E3 ALPHA-RELATED"/>
    <property type="match status" value="1"/>
</dbReference>
<sequence>MTALIKFHIFHDEFPKRGVLSDFQYLSSYLRLNVKRDATVIEPSKLTSAAQCVDWLVEEAHTLTRAWCTDLINFANKNPQDGRTLLTVNTQWFGPHLIQLPDQYYKIFQAYRKKQCPVCSNPPKDPCVCLVCGMFLCFRGACCKQQHSYECVQHSVECGAGTGIFLLINSSIIVVIRGPRAALWGSVYLDEYGEEDKDLKRGKPLYLSNDRYSLLEAQWISHSFDHACKRWIWHQDRL</sequence>
<proteinExistence type="inferred from homology"/>
<dbReference type="EMBL" id="JAIWYP010000002">
    <property type="protein sequence ID" value="KAH3873570.1"/>
    <property type="molecule type" value="Genomic_DNA"/>
</dbReference>
<dbReference type="AlphaFoldDB" id="A0A9D4RP75"/>
<dbReference type="Pfam" id="PF18995">
    <property type="entry name" value="PRT6_C"/>
    <property type="match status" value="1"/>
</dbReference>
<comment type="caution">
    <text evidence="3">The sequence shown here is derived from an EMBL/GenBank/DDBJ whole genome shotgun (WGS) entry which is preliminary data.</text>
</comment>
<keyword evidence="1" id="KW-0479">Metal-binding</keyword>
<keyword evidence="1" id="KW-0863">Zinc-finger</keyword>
<dbReference type="Proteomes" id="UP000828390">
    <property type="component" value="Unassembled WGS sequence"/>
</dbReference>
<comment type="pathway">
    <text evidence="1">Protein modification; protein ubiquitination.</text>
</comment>
<keyword evidence="4" id="KW-1185">Reference proteome</keyword>